<gene>
    <name evidence="1" type="ORF">BURPS1710A_A0783</name>
</gene>
<accession>A0A0E1VXW7</accession>
<reference evidence="1" key="1">
    <citation type="submission" date="2009-05" db="EMBL/GenBank/DDBJ databases">
        <authorList>
            <person name="Harkins D.M."/>
            <person name="DeShazer D."/>
            <person name="Woods D.E."/>
            <person name="Brinkac L.M."/>
            <person name="Brown K.A."/>
            <person name="Hung G.C."/>
            <person name="Tuanyok A."/>
            <person name="Zhang B."/>
            <person name="Nierman W.C."/>
        </authorList>
    </citation>
    <scope>NUCLEOTIDE SEQUENCE [LARGE SCALE GENOMIC DNA]</scope>
    <source>
        <strain evidence="1">1710a</strain>
    </source>
</reference>
<dbReference type="Proteomes" id="UP000001812">
    <property type="component" value="Chromosome II"/>
</dbReference>
<dbReference type="HOGENOM" id="CLU_2463188_0_0_4"/>
<sequence>MQACQGAEATYRAFAAYLHIHGWQFENKLPIKIRIKRQSEIQIFDGIHNFSINIMNKISIFKKTKSLSFANRLPCAGAISAVGRRRCI</sequence>
<dbReference type="EMBL" id="CM000833">
    <property type="protein sequence ID" value="EET05758.1"/>
    <property type="molecule type" value="Genomic_DNA"/>
</dbReference>
<proteinExistence type="predicted"/>
<dbReference type="AlphaFoldDB" id="A0A0E1VXW7"/>
<protein>
    <submittedName>
        <fullName evidence="1">Uncharacterized protein</fullName>
    </submittedName>
</protein>
<organism evidence="1">
    <name type="scientific">Burkholderia pseudomallei 1710a</name>
    <dbReference type="NCBI Taxonomy" id="320371"/>
    <lineage>
        <taxon>Bacteria</taxon>
        <taxon>Pseudomonadati</taxon>
        <taxon>Pseudomonadota</taxon>
        <taxon>Betaproteobacteria</taxon>
        <taxon>Burkholderiales</taxon>
        <taxon>Burkholderiaceae</taxon>
        <taxon>Burkholderia</taxon>
        <taxon>pseudomallei group</taxon>
    </lineage>
</organism>
<name>A0A0E1VXW7_BURPE</name>
<evidence type="ECO:0000313" key="1">
    <source>
        <dbReference type="EMBL" id="EET05758.1"/>
    </source>
</evidence>